<dbReference type="GO" id="GO:0046081">
    <property type="term" value="P:dUTP catabolic process"/>
    <property type="evidence" value="ECO:0007669"/>
    <property type="project" value="TreeGrafter"/>
</dbReference>
<reference evidence="7 8" key="1">
    <citation type="submission" date="2018-05" db="EMBL/GenBank/DDBJ databases">
        <title>Genomic Encyclopedia of Type Strains, Phase IV (KMG-IV): sequencing the most valuable type-strain genomes for metagenomic binning, comparative biology and taxonomic classification.</title>
        <authorList>
            <person name="Goeker M."/>
        </authorList>
    </citation>
    <scope>NUCLEOTIDE SEQUENCE [LARGE SCALE GENOMIC DNA]</scope>
    <source>
        <strain evidence="7 8">DSM 23606</strain>
    </source>
</reference>
<dbReference type="EC" id="3.6.1.8" evidence="3"/>
<evidence type="ECO:0000256" key="2">
    <source>
        <dbReference type="ARBA" id="ARBA00061115"/>
    </source>
</evidence>
<dbReference type="GO" id="GO:0046047">
    <property type="term" value="P:TTP catabolic process"/>
    <property type="evidence" value="ECO:0007669"/>
    <property type="project" value="TreeGrafter"/>
</dbReference>
<evidence type="ECO:0000313" key="7">
    <source>
        <dbReference type="EMBL" id="PWV65907.1"/>
    </source>
</evidence>
<organism evidence="7 8">
    <name type="scientific">Plasticicumulans acidivorans</name>
    <dbReference type="NCBI Taxonomy" id="886464"/>
    <lineage>
        <taxon>Bacteria</taxon>
        <taxon>Pseudomonadati</taxon>
        <taxon>Pseudomonadota</taxon>
        <taxon>Gammaproteobacteria</taxon>
        <taxon>Candidatus Competibacteraceae</taxon>
        <taxon>Plasticicumulans</taxon>
    </lineage>
</organism>
<keyword evidence="8" id="KW-1185">Reference proteome</keyword>
<keyword evidence="7" id="KW-0808">Transferase</keyword>
<keyword evidence="5" id="KW-0175">Coiled coil</keyword>
<dbReference type="EMBL" id="QGTJ01000001">
    <property type="protein sequence ID" value="PWV65907.1"/>
    <property type="molecule type" value="Genomic_DNA"/>
</dbReference>
<dbReference type="CDD" id="cd11529">
    <property type="entry name" value="NTP-PPase_MazG_Cterm"/>
    <property type="match status" value="1"/>
</dbReference>
<dbReference type="GO" id="GO:0046076">
    <property type="term" value="P:dTTP catabolic process"/>
    <property type="evidence" value="ECO:0007669"/>
    <property type="project" value="TreeGrafter"/>
</dbReference>
<evidence type="ECO:0000256" key="5">
    <source>
        <dbReference type="SAM" id="Coils"/>
    </source>
</evidence>
<dbReference type="FunFam" id="1.10.287.1080:FF:000003">
    <property type="entry name" value="Nucleoside triphosphate pyrophosphohydrolase"/>
    <property type="match status" value="1"/>
</dbReference>
<dbReference type="NCBIfam" id="NF007113">
    <property type="entry name" value="PRK09562.1"/>
    <property type="match status" value="1"/>
</dbReference>
<dbReference type="AlphaFoldDB" id="A0A317N0C0"/>
<proteinExistence type="inferred from homology"/>
<dbReference type="InterPro" id="IPR048015">
    <property type="entry name" value="NTP-PPase_MazG-like_N"/>
</dbReference>
<comment type="caution">
    <text evidence="7">The sequence shown here is derived from an EMBL/GenBank/DDBJ whole genome shotgun (WGS) entry which is preliminary data.</text>
</comment>
<dbReference type="NCBIfam" id="TIGR00444">
    <property type="entry name" value="mazG"/>
    <property type="match status" value="1"/>
</dbReference>
<evidence type="ECO:0000313" key="8">
    <source>
        <dbReference type="Proteomes" id="UP000246569"/>
    </source>
</evidence>
<evidence type="ECO:0000256" key="3">
    <source>
        <dbReference type="ARBA" id="ARBA00066372"/>
    </source>
</evidence>
<evidence type="ECO:0000256" key="4">
    <source>
        <dbReference type="ARBA" id="ARBA00074799"/>
    </source>
</evidence>
<protein>
    <recommendedName>
        <fullName evidence="4">Nucleoside triphosphate pyrophosphohydrolase</fullName>
        <ecNumber evidence="3">3.6.1.8</ecNumber>
    </recommendedName>
</protein>
<feature type="domain" description="NTP pyrophosphohydrolase MazG-like" evidence="6">
    <location>
        <begin position="27"/>
        <end position="100"/>
    </location>
</feature>
<dbReference type="GO" id="GO:0046052">
    <property type="term" value="P:UTP catabolic process"/>
    <property type="evidence" value="ECO:0007669"/>
    <property type="project" value="TreeGrafter"/>
</dbReference>
<dbReference type="InterPro" id="IPR048011">
    <property type="entry name" value="NTP-PPase_MazG-like_C"/>
</dbReference>
<dbReference type="SUPFAM" id="SSF101386">
    <property type="entry name" value="all-alpha NTP pyrophosphatases"/>
    <property type="match status" value="2"/>
</dbReference>
<dbReference type="Pfam" id="PF03819">
    <property type="entry name" value="MazG"/>
    <property type="match status" value="2"/>
</dbReference>
<dbReference type="GO" id="GO:0032259">
    <property type="term" value="P:methylation"/>
    <property type="evidence" value="ECO:0007669"/>
    <property type="project" value="UniProtKB-KW"/>
</dbReference>
<dbReference type="OrthoDB" id="9808939at2"/>
<dbReference type="InterPro" id="IPR011551">
    <property type="entry name" value="NTP_PyrPHydrolase_MazG"/>
</dbReference>
<accession>A0A317N0C0</accession>
<feature type="domain" description="NTP pyrophosphohydrolase MazG-like" evidence="6">
    <location>
        <begin position="168"/>
        <end position="227"/>
    </location>
</feature>
<dbReference type="PANTHER" id="PTHR30522">
    <property type="entry name" value="NUCLEOSIDE TRIPHOSPHATE PYROPHOSPHOHYDROLASE"/>
    <property type="match status" value="1"/>
</dbReference>
<dbReference type="GO" id="GO:0006203">
    <property type="term" value="P:dGTP catabolic process"/>
    <property type="evidence" value="ECO:0007669"/>
    <property type="project" value="TreeGrafter"/>
</dbReference>
<dbReference type="Gene3D" id="1.10.287.1080">
    <property type="entry name" value="MazG-like"/>
    <property type="match status" value="2"/>
</dbReference>
<dbReference type="GO" id="GO:0008168">
    <property type="term" value="F:methyltransferase activity"/>
    <property type="evidence" value="ECO:0007669"/>
    <property type="project" value="UniProtKB-KW"/>
</dbReference>
<dbReference type="GO" id="GO:0046061">
    <property type="term" value="P:dATP catabolic process"/>
    <property type="evidence" value="ECO:0007669"/>
    <property type="project" value="TreeGrafter"/>
</dbReference>
<evidence type="ECO:0000259" key="6">
    <source>
        <dbReference type="Pfam" id="PF03819"/>
    </source>
</evidence>
<dbReference type="Proteomes" id="UP000246569">
    <property type="component" value="Unassembled WGS sequence"/>
</dbReference>
<evidence type="ECO:0000256" key="1">
    <source>
        <dbReference type="ARBA" id="ARBA00052141"/>
    </source>
</evidence>
<name>A0A317N0C0_9GAMM</name>
<dbReference type="GO" id="GO:0047693">
    <property type="term" value="F:ATP diphosphatase activity"/>
    <property type="evidence" value="ECO:0007669"/>
    <property type="project" value="UniProtKB-EC"/>
</dbReference>
<gene>
    <name evidence="7" type="ORF">C7443_101393</name>
</gene>
<dbReference type="CDD" id="cd11528">
    <property type="entry name" value="NTP-PPase_MazG_Nterm"/>
    <property type="match status" value="1"/>
</dbReference>
<comment type="catalytic activity">
    <reaction evidence="1">
        <text>ATP + H2O = AMP + diphosphate + H(+)</text>
        <dbReference type="Rhea" id="RHEA:14245"/>
        <dbReference type="ChEBI" id="CHEBI:15377"/>
        <dbReference type="ChEBI" id="CHEBI:15378"/>
        <dbReference type="ChEBI" id="CHEBI:30616"/>
        <dbReference type="ChEBI" id="CHEBI:33019"/>
        <dbReference type="ChEBI" id="CHEBI:456215"/>
        <dbReference type="EC" id="3.6.1.8"/>
    </reaction>
</comment>
<sequence>MNDVGALLQLMANLRDPQHGCPWDLAQTYRSIVPHTLEEAYEVADAVERGDLGELRAELGDLLLQVVFYSQLASEEGVFSFNDVVQGLIDKLVRRHPHVFGDTQYADLAEQAADWERIKRDERHSQGQPSGGLLADVPLGMPGLTRAVKLTRKAARVGFDWDRAGAVLDKIEEEIRELRAEIECGAALERLQDELGDVLFATANLARHLDIDPEQAVRGTNAKFERRFRYIEECLAAGGRTPRDASLEEMDRLWNEAKVQEP</sequence>
<keyword evidence="7" id="KW-0489">Methyltransferase</keyword>
<dbReference type="InterPro" id="IPR004518">
    <property type="entry name" value="MazG-like_dom"/>
</dbReference>
<dbReference type="GO" id="GO:0006950">
    <property type="term" value="P:response to stress"/>
    <property type="evidence" value="ECO:0007669"/>
    <property type="project" value="UniProtKB-ARBA"/>
</dbReference>
<dbReference type="FunFam" id="1.10.287.1080:FF:000001">
    <property type="entry name" value="Nucleoside triphosphate pyrophosphohydrolase"/>
    <property type="match status" value="1"/>
</dbReference>
<dbReference type="RefSeq" id="WP_110016889.1">
    <property type="nucleotide sequence ID" value="NZ_QGTJ01000001.1"/>
</dbReference>
<feature type="coiled-coil region" evidence="5">
    <location>
        <begin position="161"/>
        <end position="188"/>
    </location>
</feature>
<comment type="similarity">
    <text evidence="2">Belongs to the nucleoside triphosphate pyrophosphohydrolase family.</text>
</comment>
<dbReference type="PANTHER" id="PTHR30522:SF0">
    <property type="entry name" value="NUCLEOSIDE TRIPHOSPHATE PYROPHOSPHOHYDROLASE"/>
    <property type="match status" value="1"/>
</dbReference>